<dbReference type="GO" id="GO:0051321">
    <property type="term" value="P:meiotic cell cycle"/>
    <property type="evidence" value="ECO:0007669"/>
    <property type="project" value="TreeGrafter"/>
</dbReference>
<feature type="region of interest" description="Disordered" evidence="6">
    <location>
        <begin position="75"/>
        <end position="95"/>
    </location>
</feature>
<comment type="subcellular location">
    <subcellularLocation>
        <location evidence="5">Cytoplasm</location>
        <location evidence="5">Cytoskeleton</location>
        <location evidence="5">Microtubule organizing center</location>
    </subcellularLocation>
</comment>
<dbReference type="EMBL" id="KN847045">
    <property type="protein sequence ID" value="KIW24980.1"/>
    <property type="molecule type" value="Genomic_DNA"/>
</dbReference>
<dbReference type="STRING" id="569365.A0A0D2C3H8"/>
<keyword evidence="3 5" id="KW-0493">Microtubule</keyword>
<evidence type="ECO:0000256" key="6">
    <source>
        <dbReference type="SAM" id="MobiDB-lite"/>
    </source>
</evidence>
<dbReference type="HOGENOM" id="CLU_006331_0_0_1"/>
<dbReference type="RefSeq" id="XP_016245196.1">
    <property type="nucleotide sequence ID" value="XM_016398005.1"/>
</dbReference>
<dbReference type="PANTHER" id="PTHR19302">
    <property type="entry name" value="GAMMA TUBULIN COMPLEX PROTEIN"/>
    <property type="match status" value="1"/>
</dbReference>
<accession>A0A0D2C3H8</accession>
<sequence>MPPSEPLNPFSIEHFNDSIPVPLPSEEIWDGFEFHQHLESQLLRLDDSVLGPLPTLKSDVFQLKLEDVALQDLSQSSSADTSDSENDQFESLDGDSVQEEWGDIWILPDIQKRKRKENLLSWDKFQNENHQEPASAYLSETDPRVFNSILEATHQSPARYVKSDILLNAFFELCMGRNSVLFSWEEKDCIFVAKWQVLSARGYSSTLVENCFDVFSRIGKDTRYLMSSFRALDNNSSNLSSAKVTFLSASRSVLFSIHRYLIESRSNIASLLQLKGIMGKVGLVVDMLKECVGAVQADPVEDMIILTLIQKAAGPSLDHPGLAGLMEMLLSRTCRPMLALLSQQIGLSSAQHGNPRVSFAGISPLHNSAWELLVDSKLSRTISEAQKSLEILSSHSPTSSIFSATVLESSPLKELEAGFTLPIISELQARAVAYEEAMRSLIVSAESSTSTSSLDTPASESFDLEGPVSVQADTVCAFRPQMDIFNNSAHPLEEREYDELEDQVLMYLEGQEFGDSPLQLDLVPSFNLSITPLVSAQHRLLSYSVLQLLFQQHNLLGHLNLQRDLHLLRNAFFSSRLSIALFDPDQNSGEGYRRTTAITGLRLHVRDTWPPAGSELRLVLMSILSDSLNLADRTLDDSMSFAIRDLPLAELEKCRDADSIHALDFLRLHYTAPSEILGAVITPEILDKYDRMFQHLLRMLRMQAVSQSMLREAFRHQSEKPPRSGLSDHKTVVMMHHFTSSVADYYHNTAIELNWKKFETVLYTAKEHLNNRDYGQTLFIVRSLDHLRVLHERTLNNILGALLLKRNQARLRQILEDIYGVILRFAAKRRKNVDRDPESVGTQGDASGSTTNETTMKRLQKEFTSKITLFIDLLRSQAQSVEKMPGKRLPDELDDDDDDDADVNMFEYLLLKLDMFGYWTS</sequence>
<feature type="region of interest" description="Disordered" evidence="6">
    <location>
        <begin position="834"/>
        <end position="855"/>
    </location>
</feature>
<dbReference type="GO" id="GO:0005874">
    <property type="term" value="C:microtubule"/>
    <property type="evidence" value="ECO:0007669"/>
    <property type="project" value="UniProtKB-KW"/>
</dbReference>
<feature type="domain" description="Gamma tubulin complex component C-terminal" evidence="7">
    <location>
        <begin position="555"/>
        <end position="919"/>
    </location>
</feature>
<dbReference type="GO" id="GO:0051225">
    <property type="term" value="P:spindle assembly"/>
    <property type="evidence" value="ECO:0007669"/>
    <property type="project" value="TreeGrafter"/>
</dbReference>
<dbReference type="GO" id="GO:0051011">
    <property type="term" value="F:microtubule minus-end binding"/>
    <property type="evidence" value="ECO:0007669"/>
    <property type="project" value="TreeGrafter"/>
</dbReference>
<dbReference type="GeneID" id="27349850"/>
<reference evidence="8 9" key="1">
    <citation type="submission" date="2015-01" db="EMBL/GenBank/DDBJ databases">
        <title>The Genome Sequence of Cladophialophora immunda CBS83496.</title>
        <authorList>
            <consortium name="The Broad Institute Genomics Platform"/>
            <person name="Cuomo C."/>
            <person name="de Hoog S."/>
            <person name="Gorbushina A."/>
            <person name="Stielow B."/>
            <person name="Teixiera M."/>
            <person name="Abouelleil A."/>
            <person name="Chapman S.B."/>
            <person name="Priest M."/>
            <person name="Young S.K."/>
            <person name="Wortman J."/>
            <person name="Nusbaum C."/>
            <person name="Birren B."/>
        </authorList>
    </citation>
    <scope>NUCLEOTIDE SEQUENCE [LARGE SCALE GENOMIC DNA]</scope>
    <source>
        <strain evidence="8 9">CBS 83496</strain>
    </source>
</reference>
<evidence type="ECO:0000256" key="3">
    <source>
        <dbReference type="ARBA" id="ARBA00022701"/>
    </source>
</evidence>
<dbReference type="GO" id="GO:0031122">
    <property type="term" value="P:cytoplasmic microtubule organization"/>
    <property type="evidence" value="ECO:0007669"/>
    <property type="project" value="TreeGrafter"/>
</dbReference>
<dbReference type="GO" id="GO:0000930">
    <property type="term" value="C:gamma-tubulin complex"/>
    <property type="evidence" value="ECO:0007669"/>
    <property type="project" value="UniProtKB-ARBA"/>
</dbReference>
<dbReference type="AlphaFoldDB" id="A0A0D2C3H8"/>
<evidence type="ECO:0000256" key="1">
    <source>
        <dbReference type="ARBA" id="ARBA00010337"/>
    </source>
</evidence>
<dbReference type="Pfam" id="PF04130">
    <property type="entry name" value="GCP_C_terminal"/>
    <property type="match status" value="1"/>
</dbReference>
<dbReference type="InterPro" id="IPR040457">
    <property type="entry name" value="GCP_C"/>
</dbReference>
<dbReference type="InterPro" id="IPR007259">
    <property type="entry name" value="GCP"/>
</dbReference>
<dbReference type="GO" id="GO:0043015">
    <property type="term" value="F:gamma-tubulin binding"/>
    <property type="evidence" value="ECO:0007669"/>
    <property type="project" value="InterPro"/>
</dbReference>
<evidence type="ECO:0000256" key="2">
    <source>
        <dbReference type="ARBA" id="ARBA00022490"/>
    </source>
</evidence>
<comment type="similarity">
    <text evidence="1 5">Belongs to the TUBGCP family.</text>
</comment>
<protein>
    <recommendedName>
        <fullName evidence="5">Spindle pole body component</fullName>
    </recommendedName>
</protein>
<dbReference type="GO" id="GO:0000278">
    <property type="term" value="P:mitotic cell cycle"/>
    <property type="evidence" value="ECO:0007669"/>
    <property type="project" value="TreeGrafter"/>
</dbReference>
<feature type="compositionally biased region" description="Acidic residues" evidence="6">
    <location>
        <begin position="82"/>
        <end position="95"/>
    </location>
</feature>
<dbReference type="GO" id="GO:0005816">
    <property type="term" value="C:spindle pole body"/>
    <property type="evidence" value="ECO:0007669"/>
    <property type="project" value="UniProtKB-ARBA"/>
</dbReference>
<dbReference type="GO" id="GO:0007020">
    <property type="term" value="P:microtubule nucleation"/>
    <property type="evidence" value="ECO:0007669"/>
    <property type="project" value="InterPro"/>
</dbReference>
<evidence type="ECO:0000313" key="8">
    <source>
        <dbReference type="EMBL" id="KIW24980.1"/>
    </source>
</evidence>
<dbReference type="OrthoDB" id="775571at2759"/>
<dbReference type="InterPro" id="IPR042241">
    <property type="entry name" value="GCP_C_sf"/>
</dbReference>
<gene>
    <name evidence="8" type="ORF">PV07_10656</name>
</gene>
<dbReference type="Proteomes" id="UP000054466">
    <property type="component" value="Unassembled WGS sequence"/>
</dbReference>
<dbReference type="GO" id="GO:0000922">
    <property type="term" value="C:spindle pole"/>
    <property type="evidence" value="ECO:0007669"/>
    <property type="project" value="InterPro"/>
</dbReference>
<name>A0A0D2C3H8_9EURO</name>
<evidence type="ECO:0000256" key="4">
    <source>
        <dbReference type="ARBA" id="ARBA00023212"/>
    </source>
</evidence>
<dbReference type="VEuPathDB" id="FungiDB:PV07_10656"/>
<dbReference type="PANTHER" id="PTHR19302:SF70">
    <property type="entry name" value="GAMMA-TUBULIN COMPLEX COMPONENT 6"/>
    <property type="match status" value="1"/>
</dbReference>
<keyword evidence="9" id="KW-1185">Reference proteome</keyword>
<evidence type="ECO:0000256" key="5">
    <source>
        <dbReference type="RuleBase" id="RU363050"/>
    </source>
</evidence>
<organism evidence="8 9">
    <name type="scientific">Cladophialophora immunda</name>
    <dbReference type="NCBI Taxonomy" id="569365"/>
    <lineage>
        <taxon>Eukaryota</taxon>
        <taxon>Fungi</taxon>
        <taxon>Dikarya</taxon>
        <taxon>Ascomycota</taxon>
        <taxon>Pezizomycotina</taxon>
        <taxon>Eurotiomycetes</taxon>
        <taxon>Chaetothyriomycetidae</taxon>
        <taxon>Chaetothyriales</taxon>
        <taxon>Herpotrichiellaceae</taxon>
        <taxon>Cladophialophora</taxon>
    </lineage>
</organism>
<evidence type="ECO:0000313" key="9">
    <source>
        <dbReference type="Proteomes" id="UP000054466"/>
    </source>
</evidence>
<feature type="compositionally biased region" description="Polar residues" evidence="6">
    <location>
        <begin position="840"/>
        <end position="854"/>
    </location>
</feature>
<keyword evidence="4 5" id="KW-0206">Cytoskeleton</keyword>
<keyword evidence="2 5" id="KW-0963">Cytoplasm</keyword>
<dbReference type="Gene3D" id="1.20.120.1900">
    <property type="entry name" value="Gamma-tubulin complex, C-terminal domain"/>
    <property type="match status" value="1"/>
</dbReference>
<proteinExistence type="inferred from homology"/>
<evidence type="ECO:0000259" key="7">
    <source>
        <dbReference type="Pfam" id="PF04130"/>
    </source>
</evidence>